<dbReference type="VEuPathDB" id="FungiDB:C5L36_0E02560"/>
<dbReference type="GO" id="GO:0005576">
    <property type="term" value="C:extracellular region"/>
    <property type="evidence" value="ECO:0007669"/>
    <property type="project" value="TreeGrafter"/>
</dbReference>
<dbReference type="EMBL" id="JQFK01000042">
    <property type="protein sequence ID" value="KGK37177.1"/>
    <property type="molecule type" value="Genomic_DNA"/>
</dbReference>
<name>A0A099NZ29_PICKU</name>
<dbReference type="PROSITE" id="PS51767">
    <property type="entry name" value="PEPTIDASE_A1"/>
    <property type="match status" value="1"/>
</dbReference>
<keyword evidence="4" id="KW-0064">Aspartyl protease</keyword>
<evidence type="ECO:0000259" key="9">
    <source>
        <dbReference type="PROSITE" id="PS51767"/>
    </source>
</evidence>
<proteinExistence type="inferred from homology"/>
<evidence type="ECO:0000256" key="4">
    <source>
        <dbReference type="ARBA" id="ARBA00022750"/>
    </source>
</evidence>
<dbReference type="HOGENOM" id="CLU_420369_0_0_1"/>
<comment type="similarity">
    <text evidence="1">Belongs to the peptidase A1 family.</text>
</comment>
<gene>
    <name evidence="10" type="ORF">JL09_g3650</name>
</gene>
<dbReference type="eggNOG" id="KOG1339">
    <property type="taxonomic scope" value="Eukaryota"/>
</dbReference>
<evidence type="ECO:0000256" key="2">
    <source>
        <dbReference type="ARBA" id="ARBA00022670"/>
    </source>
</evidence>
<accession>A0A099NZ29</accession>
<feature type="domain" description="Peptidase A1" evidence="9">
    <location>
        <begin position="72"/>
        <end position="505"/>
    </location>
</feature>
<dbReference type="Gene3D" id="2.40.70.10">
    <property type="entry name" value="Acid Proteases"/>
    <property type="match status" value="2"/>
</dbReference>
<dbReference type="GO" id="GO:0031505">
    <property type="term" value="P:fungal-type cell wall organization"/>
    <property type="evidence" value="ECO:0007669"/>
    <property type="project" value="TreeGrafter"/>
</dbReference>
<dbReference type="GO" id="GO:0009277">
    <property type="term" value="C:fungal-type cell wall"/>
    <property type="evidence" value="ECO:0007669"/>
    <property type="project" value="TreeGrafter"/>
</dbReference>
<sequence length="578" mass="64956">MVLHKLITIVLYLLIVKASYLSLPISKKSYSTEEGIISKQRPHRLIKNRKAVLKRNVSGELETTIRFDQTFVEVHLRIGSNRDPVTLLLDTASSDLVVNSSDNEFCISDGPDPESSFDTSVNSLAFYKREEAVSCPIPNSRTKIRKKSTTTVSENFKYKTESVIDQHLMQHSSNIAVSSAPPYPKIKNYSSTPDSSFIQNHANYLMETTNCPHFGMYNPYNSTSFYNLTTPLDIQYLDGSAYSGFYGTDDVYFADTKISEVQFGLNVETDKEWGTLGIGFGSNENTAQDGLKEYDNFPKKLKREAIIKKQVFSIYAPYNSAPQSLIFGGYDRNGYIQESGLTLVPIIDYSPRDKKGSGPFYLSITINSISFSYGNLKQKEEVAKGNAVTILDTGSTSSIFPDYIIAQLVIKYSFQWSSQLNCYVIQEKEIPKDDFYVTFDFQNALIKVPLIDFTYPVIDGDTLSPTGMRSLQVTSSDSDLLVLGDDILQNVFFIVDMEDLNIALGQINPDKTSENIVVVRDKIVDAIKSNEWDNVWGYNGCRKLELINISGSRTPEEYHSDKNISLYFPGLTGNGFSW</sequence>
<evidence type="ECO:0000313" key="10">
    <source>
        <dbReference type="EMBL" id="KGK37177.1"/>
    </source>
</evidence>
<evidence type="ECO:0000256" key="1">
    <source>
        <dbReference type="ARBA" id="ARBA00007447"/>
    </source>
</evidence>
<comment type="caution">
    <text evidence="10">The sequence shown here is derived from an EMBL/GenBank/DDBJ whole genome shotgun (WGS) entry which is preliminary data.</text>
</comment>
<protein>
    <recommendedName>
        <fullName evidence="9">Peptidase A1 domain-containing protein</fullName>
    </recommendedName>
</protein>
<dbReference type="GO" id="GO:0006508">
    <property type="term" value="P:proteolysis"/>
    <property type="evidence" value="ECO:0007669"/>
    <property type="project" value="UniProtKB-KW"/>
</dbReference>
<dbReference type="Pfam" id="PF00026">
    <property type="entry name" value="Asp"/>
    <property type="match status" value="1"/>
</dbReference>
<dbReference type="InterPro" id="IPR001461">
    <property type="entry name" value="Aspartic_peptidase_A1"/>
</dbReference>
<evidence type="ECO:0000256" key="8">
    <source>
        <dbReference type="SAM" id="SignalP"/>
    </source>
</evidence>
<evidence type="ECO:0000256" key="7">
    <source>
        <dbReference type="ARBA" id="ARBA00023157"/>
    </source>
</evidence>
<evidence type="ECO:0000313" key="11">
    <source>
        <dbReference type="Proteomes" id="UP000029867"/>
    </source>
</evidence>
<dbReference type="AlphaFoldDB" id="A0A099NZ29"/>
<reference evidence="11" key="1">
    <citation type="journal article" date="2014" name="Microb. Cell Fact.">
        <title>Exploiting Issatchenkia orientalis SD108 for succinic acid production.</title>
        <authorList>
            <person name="Xiao H."/>
            <person name="Shao Z."/>
            <person name="Jiang Y."/>
            <person name="Dole S."/>
            <person name="Zhao H."/>
        </authorList>
    </citation>
    <scope>NUCLEOTIDE SEQUENCE [LARGE SCALE GENOMIC DNA]</scope>
    <source>
        <strain evidence="11">SD108</strain>
    </source>
</reference>
<feature type="signal peptide" evidence="8">
    <location>
        <begin position="1"/>
        <end position="18"/>
    </location>
</feature>
<dbReference type="PANTHER" id="PTHR47965:SF12">
    <property type="entry name" value="ASPARTIC PROTEINASE 3-RELATED"/>
    <property type="match status" value="1"/>
</dbReference>
<keyword evidence="6" id="KW-0865">Zymogen</keyword>
<keyword evidence="3 8" id="KW-0732">Signal</keyword>
<dbReference type="InterPro" id="IPR021109">
    <property type="entry name" value="Peptidase_aspartic_dom_sf"/>
</dbReference>
<evidence type="ECO:0000256" key="5">
    <source>
        <dbReference type="ARBA" id="ARBA00022801"/>
    </source>
</evidence>
<keyword evidence="5" id="KW-0378">Hydrolase</keyword>
<feature type="chain" id="PRO_5001959358" description="Peptidase A1 domain-containing protein" evidence="8">
    <location>
        <begin position="19"/>
        <end position="578"/>
    </location>
</feature>
<keyword evidence="7" id="KW-1015">Disulfide bond</keyword>
<evidence type="ECO:0000256" key="3">
    <source>
        <dbReference type="ARBA" id="ARBA00022729"/>
    </source>
</evidence>
<dbReference type="GO" id="GO:0004190">
    <property type="term" value="F:aspartic-type endopeptidase activity"/>
    <property type="evidence" value="ECO:0007669"/>
    <property type="project" value="UniProtKB-KW"/>
</dbReference>
<evidence type="ECO:0000256" key="6">
    <source>
        <dbReference type="ARBA" id="ARBA00023145"/>
    </source>
</evidence>
<organism evidence="10 11">
    <name type="scientific">Pichia kudriavzevii</name>
    <name type="common">Yeast</name>
    <name type="synonym">Issatchenkia orientalis</name>
    <dbReference type="NCBI Taxonomy" id="4909"/>
    <lineage>
        <taxon>Eukaryota</taxon>
        <taxon>Fungi</taxon>
        <taxon>Dikarya</taxon>
        <taxon>Ascomycota</taxon>
        <taxon>Saccharomycotina</taxon>
        <taxon>Pichiomycetes</taxon>
        <taxon>Pichiales</taxon>
        <taxon>Pichiaceae</taxon>
        <taxon>Pichia</taxon>
    </lineage>
</organism>
<keyword evidence="2" id="KW-0645">Protease</keyword>
<dbReference type="SUPFAM" id="SSF50630">
    <property type="entry name" value="Acid proteases"/>
    <property type="match status" value="1"/>
</dbReference>
<dbReference type="InterPro" id="IPR033121">
    <property type="entry name" value="PEPTIDASE_A1"/>
</dbReference>
<dbReference type="PANTHER" id="PTHR47965">
    <property type="entry name" value="ASPARTYL PROTEASE-RELATED"/>
    <property type="match status" value="1"/>
</dbReference>
<dbReference type="PRINTS" id="PR00792">
    <property type="entry name" value="PEPSIN"/>
</dbReference>
<dbReference type="Proteomes" id="UP000029867">
    <property type="component" value="Unassembled WGS sequence"/>
</dbReference>